<evidence type="ECO:0000256" key="5">
    <source>
        <dbReference type="ARBA" id="ARBA00022490"/>
    </source>
</evidence>
<proteinExistence type="inferred from homology"/>
<name>A0A175YK81_DAUCS</name>
<protein>
    <submittedName>
        <fullName evidence="14">Uncharacterized protein</fullName>
    </submittedName>
</protein>
<evidence type="ECO:0000256" key="8">
    <source>
        <dbReference type="ARBA" id="ARBA00022942"/>
    </source>
</evidence>
<dbReference type="GO" id="GO:0043161">
    <property type="term" value="P:proteasome-mediated ubiquitin-dependent protein catabolic process"/>
    <property type="evidence" value="ECO:0007669"/>
    <property type="project" value="InterPro"/>
</dbReference>
<dbReference type="PANTHER" id="PTHR13266">
    <property type="entry name" value="PROTEASOME INHIBITOR"/>
    <property type="match status" value="1"/>
</dbReference>
<evidence type="ECO:0000256" key="6">
    <source>
        <dbReference type="ARBA" id="ARBA00022553"/>
    </source>
</evidence>
<dbReference type="Proteomes" id="UP000077755">
    <property type="component" value="Chromosome 8"/>
</dbReference>
<dbReference type="InterPro" id="IPR045128">
    <property type="entry name" value="PI31-like"/>
</dbReference>
<dbReference type="InterPro" id="IPR013886">
    <property type="entry name" value="PI31_Prot_C"/>
</dbReference>
<dbReference type="STRING" id="79200.A0A175YK81"/>
<evidence type="ECO:0000256" key="7">
    <source>
        <dbReference type="ARBA" id="ARBA00022824"/>
    </source>
</evidence>
<accession>A0A175YK81</accession>
<dbReference type="GO" id="GO:0070628">
    <property type="term" value="F:proteasome binding"/>
    <property type="evidence" value="ECO:0007669"/>
    <property type="project" value="InterPro"/>
</dbReference>
<keyword evidence="7" id="KW-0256">Endoplasmic reticulum</keyword>
<dbReference type="KEGG" id="dcr:108197618"/>
<keyword evidence="8" id="KW-0647">Proteasome</keyword>
<keyword evidence="16" id="KW-1185">Reference proteome</keyword>
<evidence type="ECO:0000313" key="14">
    <source>
        <dbReference type="EMBL" id="KZM83767.1"/>
    </source>
</evidence>
<dbReference type="GO" id="GO:0000502">
    <property type="term" value="C:proteasome complex"/>
    <property type="evidence" value="ECO:0007669"/>
    <property type="project" value="UniProtKB-KW"/>
</dbReference>
<dbReference type="Pfam" id="PF11566">
    <property type="entry name" value="PI31_Prot_N"/>
    <property type="match status" value="1"/>
</dbReference>
<comment type="subcellular location">
    <subcellularLocation>
        <location evidence="2">Cytoplasm</location>
    </subcellularLocation>
    <subcellularLocation>
        <location evidence="1">Endoplasmic reticulum</location>
    </subcellularLocation>
</comment>
<dbReference type="OrthoDB" id="68090at2759"/>
<gene>
    <name evidence="14" type="ORF">DCAR_028811</name>
    <name evidence="15" type="ORF">DCAR_0830531</name>
</gene>
<dbReference type="PANTHER" id="PTHR13266:SF1">
    <property type="entry name" value="PROTEASOME INHIBITOR PI31 SUBUNIT"/>
    <property type="match status" value="1"/>
</dbReference>
<evidence type="ECO:0000256" key="1">
    <source>
        <dbReference type="ARBA" id="ARBA00004240"/>
    </source>
</evidence>
<sequence length="300" mass="31696">MATEQGVIAVIRASRPTFRGPHDKVAYAIHSAFLAAGYILVATGTSAFDDAVLASPSTDEVGVDGWDQFEDNYAFVYSSPDKGSKKILVKCLAMNDALLVDVLKNGDEEPLHLEINVNDFTVENGGSNYSTQFKDLGKLVTSINNGILGKLSAASSSSLETAKSSSANKGSTADTYQSSEPQGDPYNPSRVVIPPVYPGIGGDDRFPGAGAGFYPSRDYYGIGGGNVVGPNNPIFDMQFDGQRPVFPGGMPPGVPPGARFDPYGPPGVPGFEPNRFARNPPRPGGGAHPDLQQFGRDDYI</sequence>
<dbReference type="AlphaFoldDB" id="A0A175YK81"/>
<keyword evidence="6" id="KW-0597">Phosphoprotein</keyword>
<dbReference type="InterPro" id="IPR021625">
    <property type="entry name" value="PI31_Prot_N"/>
</dbReference>
<comment type="function">
    <text evidence="10">Plays an important role in control of proteasome function. Inhibits the hydrolysis of protein and peptide substrates by the 20S proteasome. Also inhibits the activation of the proteasome by the proteasome regulatory proteins PA700 and PA28.</text>
</comment>
<dbReference type="GO" id="GO:0004866">
    <property type="term" value="F:endopeptidase inhibitor activity"/>
    <property type="evidence" value="ECO:0007669"/>
    <property type="project" value="InterPro"/>
</dbReference>
<dbReference type="Pfam" id="PF08577">
    <property type="entry name" value="PI31_Prot_C"/>
    <property type="match status" value="1"/>
</dbReference>
<feature type="region of interest" description="Disordered" evidence="11">
    <location>
        <begin position="253"/>
        <end position="300"/>
    </location>
</feature>
<evidence type="ECO:0000256" key="4">
    <source>
        <dbReference type="ARBA" id="ARBA00022481"/>
    </source>
</evidence>
<evidence type="ECO:0000313" key="15">
    <source>
        <dbReference type="EMBL" id="WOH11052.1"/>
    </source>
</evidence>
<feature type="domain" description="PI31 proteasome regulator N-terminal" evidence="13">
    <location>
        <begin position="15"/>
        <end position="152"/>
    </location>
</feature>
<evidence type="ECO:0000256" key="11">
    <source>
        <dbReference type="SAM" id="MobiDB-lite"/>
    </source>
</evidence>
<dbReference type="EMBL" id="CP093350">
    <property type="protein sequence ID" value="WOH11052.1"/>
    <property type="molecule type" value="Genomic_DNA"/>
</dbReference>
<evidence type="ECO:0000256" key="2">
    <source>
        <dbReference type="ARBA" id="ARBA00004496"/>
    </source>
</evidence>
<dbReference type="EMBL" id="LNRQ01000008">
    <property type="protein sequence ID" value="KZM83767.1"/>
    <property type="molecule type" value="Genomic_DNA"/>
</dbReference>
<dbReference type="OMA" id="PFGFPDI"/>
<feature type="compositionally biased region" description="Polar residues" evidence="11">
    <location>
        <begin position="168"/>
        <end position="181"/>
    </location>
</feature>
<reference evidence="15" key="2">
    <citation type="submission" date="2022-03" db="EMBL/GenBank/DDBJ databases">
        <title>Draft title - Genomic analysis of global carrot germplasm unveils the trajectory of domestication and the origin of high carotenoid orange carrot.</title>
        <authorList>
            <person name="Iorizzo M."/>
            <person name="Ellison S."/>
            <person name="Senalik D."/>
            <person name="Macko-Podgorni A."/>
            <person name="Grzebelus D."/>
            <person name="Bostan H."/>
            <person name="Rolling W."/>
            <person name="Curaba J."/>
            <person name="Simon P."/>
        </authorList>
    </citation>
    <scope>NUCLEOTIDE SEQUENCE</scope>
    <source>
        <tissue evidence="15">Leaf</tissue>
    </source>
</reference>
<keyword evidence="4" id="KW-0488">Methylation</keyword>
<comment type="similarity">
    <text evidence="3">Belongs to the proteasome inhibitor PI31 family.</text>
</comment>
<feature type="domain" description="PI31 proteasome regulator C-terminal" evidence="12">
    <location>
        <begin position="200"/>
        <end position="265"/>
    </location>
</feature>
<evidence type="ECO:0000256" key="9">
    <source>
        <dbReference type="ARBA" id="ARBA00022990"/>
    </source>
</evidence>
<dbReference type="GO" id="GO:0005783">
    <property type="term" value="C:endoplasmic reticulum"/>
    <property type="evidence" value="ECO:0007669"/>
    <property type="project" value="UniProtKB-SubCell"/>
</dbReference>
<dbReference type="Gene3D" id="3.40.1000.30">
    <property type="match status" value="1"/>
</dbReference>
<organism evidence="14">
    <name type="scientific">Daucus carota subsp. sativus</name>
    <name type="common">Carrot</name>
    <dbReference type="NCBI Taxonomy" id="79200"/>
    <lineage>
        <taxon>Eukaryota</taxon>
        <taxon>Viridiplantae</taxon>
        <taxon>Streptophyta</taxon>
        <taxon>Embryophyta</taxon>
        <taxon>Tracheophyta</taxon>
        <taxon>Spermatophyta</taxon>
        <taxon>Magnoliopsida</taxon>
        <taxon>eudicotyledons</taxon>
        <taxon>Gunneridae</taxon>
        <taxon>Pentapetalae</taxon>
        <taxon>asterids</taxon>
        <taxon>campanulids</taxon>
        <taxon>Apiales</taxon>
        <taxon>Apiaceae</taxon>
        <taxon>Apioideae</taxon>
        <taxon>Scandiceae</taxon>
        <taxon>Daucinae</taxon>
        <taxon>Daucus</taxon>
        <taxon>Daucus sect. Daucus</taxon>
    </lineage>
</organism>
<evidence type="ECO:0000259" key="13">
    <source>
        <dbReference type="Pfam" id="PF11566"/>
    </source>
</evidence>
<reference evidence="14" key="1">
    <citation type="journal article" date="2016" name="Nat. Genet.">
        <title>A high-quality carrot genome assembly provides new insights into carotenoid accumulation and asterid genome evolution.</title>
        <authorList>
            <person name="Iorizzo M."/>
            <person name="Ellison S."/>
            <person name="Senalik D."/>
            <person name="Zeng P."/>
            <person name="Satapoomin P."/>
            <person name="Huang J."/>
            <person name="Bowman M."/>
            <person name="Iovene M."/>
            <person name="Sanseverino W."/>
            <person name="Cavagnaro P."/>
            <person name="Yildiz M."/>
            <person name="Macko-Podgorni A."/>
            <person name="Moranska E."/>
            <person name="Grzebelus E."/>
            <person name="Grzebelus D."/>
            <person name="Ashrafi H."/>
            <person name="Zheng Z."/>
            <person name="Cheng S."/>
            <person name="Spooner D."/>
            <person name="Van Deynze A."/>
            <person name="Simon P."/>
        </authorList>
    </citation>
    <scope>NUCLEOTIDE SEQUENCE [LARGE SCALE GENOMIC DNA]</scope>
    <source>
        <tissue evidence="14">Leaf</tissue>
    </source>
</reference>
<evidence type="ECO:0000256" key="3">
    <source>
        <dbReference type="ARBA" id="ARBA00006405"/>
    </source>
</evidence>
<keyword evidence="5" id="KW-0963">Cytoplasm</keyword>
<evidence type="ECO:0000259" key="12">
    <source>
        <dbReference type="Pfam" id="PF08577"/>
    </source>
</evidence>
<evidence type="ECO:0000313" key="16">
    <source>
        <dbReference type="Proteomes" id="UP000077755"/>
    </source>
</evidence>
<feature type="region of interest" description="Disordered" evidence="11">
    <location>
        <begin position="159"/>
        <end position="194"/>
    </location>
</feature>
<keyword evidence="9" id="KW-0007">Acetylation</keyword>
<dbReference type="Gramene" id="KZM83767">
    <property type="protein sequence ID" value="KZM83767"/>
    <property type="gene ID" value="DCAR_028811"/>
</dbReference>
<evidence type="ECO:0000256" key="10">
    <source>
        <dbReference type="ARBA" id="ARBA00024805"/>
    </source>
</evidence>